<keyword evidence="2" id="KW-1185">Reference proteome</keyword>
<gene>
    <name evidence="1" type="ORF">SAMN06264849_11532</name>
</gene>
<evidence type="ECO:0008006" key="3">
    <source>
        <dbReference type="Google" id="ProtNLM"/>
    </source>
</evidence>
<reference evidence="1 2" key="1">
    <citation type="submission" date="2017-05" db="EMBL/GenBank/DDBJ databases">
        <authorList>
            <person name="Varghese N."/>
            <person name="Submissions S."/>
        </authorList>
    </citation>
    <scope>NUCLEOTIDE SEQUENCE [LARGE SCALE GENOMIC DNA]</scope>
    <source>
        <strain evidence="1 2">DSM 45474</strain>
    </source>
</reference>
<dbReference type="AlphaFoldDB" id="A0A521FA55"/>
<dbReference type="SUPFAM" id="SSF51556">
    <property type="entry name" value="Metallo-dependent hydrolases"/>
    <property type="match status" value="1"/>
</dbReference>
<evidence type="ECO:0000313" key="2">
    <source>
        <dbReference type="Proteomes" id="UP000315636"/>
    </source>
</evidence>
<dbReference type="RefSeq" id="WP_185956372.1">
    <property type="nucleotide sequence ID" value="NZ_FXTI01000015.1"/>
</dbReference>
<dbReference type="InterPro" id="IPR032466">
    <property type="entry name" value="Metal_Hydrolase"/>
</dbReference>
<organism evidence="1 2">
    <name type="scientific">Melghirimyces algeriensis</name>
    <dbReference type="NCBI Taxonomy" id="910412"/>
    <lineage>
        <taxon>Bacteria</taxon>
        <taxon>Bacillati</taxon>
        <taxon>Bacillota</taxon>
        <taxon>Bacilli</taxon>
        <taxon>Bacillales</taxon>
        <taxon>Thermoactinomycetaceae</taxon>
        <taxon>Melghirimyces</taxon>
    </lineage>
</organism>
<accession>A0A521FA55</accession>
<name>A0A521FA55_9BACL</name>
<dbReference type="Gene3D" id="3.20.20.140">
    <property type="entry name" value="Metal-dependent hydrolases"/>
    <property type="match status" value="1"/>
</dbReference>
<protein>
    <recommendedName>
        <fullName evidence="3">Amidohydrolase family protein</fullName>
    </recommendedName>
</protein>
<proteinExistence type="predicted"/>
<dbReference type="EMBL" id="FXTI01000015">
    <property type="protein sequence ID" value="SMO93058.1"/>
    <property type="molecule type" value="Genomic_DNA"/>
</dbReference>
<dbReference type="Proteomes" id="UP000315636">
    <property type="component" value="Unassembled WGS sequence"/>
</dbReference>
<sequence length="287" mass="32723">MIYFSQDTSFISMFSRLLLYAGVTGVRDTGNTLEALQYLQEREENERGLHIFGCGPLLDDLPFTWAFSRLVRNETETQKQVTRLAAEGVDFIRAYQRVNPSALAAIVETAGQYGLKVSAHPRTTTVAEACRLGVCSLEGLAYFLEPEWMPEQDWDEMTPADRARLWAHVDLSSSKINEWVERLVEQKVTVCPALLAARRRANLDEAINDPYLDYMSAVMPYHRHLKNMRNPFRYAVGKTFLKRYMPVASLDKAEQKEVEEGLLRMRDMLQLLHEKGVKLAIGSDSPT</sequence>
<evidence type="ECO:0000313" key="1">
    <source>
        <dbReference type="EMBL" id="SMO93058.1"/>
    </source>
</evidence>